<dbReference type="InterPro" id="IPR032508">
    <property type="entry name" value="FecR_C"/>
</dbReference>
<evidence type="ECO:0000259" key="3">
    <source>
        <dbReference type="Pfam" id="PF16344"/>
    </source>
</evidence>
<dbReference type="InterPro" id="IPR012373">
    <property type="entry name" value="Ferrdict_sens_TM"/>
</dbReference>
<organism evidence="4 5">
    <name type="scientific">Mucilaginibacter gossypiicola</name>
    <dbReference type="NCBI Taxonomy" id="551995"/>
    <lineage>
        <taxon>Bacteria</taxon>
        <taxon>Pseudomonadati</taxon>
        <taxon>Bacteroidota</taxon>
        <taxon>Sphingobacteriia</taxon>
        <taxon>Sphingobacteriales</taxon>
        <taxon>Sphingobacteriaceae</taxon>
        <taxon>Mucilaginibacter</taxon>
    </lineage>
</organism>
<feature type="transmembrane region" description="Helical" evidence="1">
    <location>
        <begin position="94"/>
        <end position="113"/>
    </location>
</feature>
<reference evidence="5" key="1">
    <citation type="submission" date="2016-10" db="EMBL/GenBank/DDBJ databases">
        <authorList>
            <person name="Varghese N."/>
            <person name="Submissions S."/>
        </authorList>
    </citation>
    <scope>NUCLEOTIDE SEQUENCE [LARGE SCALE GENOMIC DNA]</scope>
    <source>
        <strain evidence="5">Gh-48</strain>
    </source>
</reference>
<sequence length="403" mass="44173">MNNERLRSLLEQYFNDAINDADREELLNYLNNNPGEVLSTVDEGILNLDGAPEFDNDRAQKVLADIKADSRFRDTVIPVVPVIPKNNILKLYGGWLKIAAAVLIFGTVGAYFVQRQKTGAVKNNMAANTTAKIVPGSNKAILTLASGKSIVLDSVANGALANLGKSQVNKVSNGKLVYDVLPNATHAGVNTVLYNTLTIPPGGQYQVVLPDGTQVWLNSSSSLSYPTEFTGNSRTVKLTGEAYFEVAKNKDKPFYVEMNNVQVKVLGTHFNISAYADDNDLTTTLLEGSVQISKNGSLAMLKPGQQGVVGSNANAITVSKANINEAMAWKNGYFMFDDDNIVNIMKKVSRWYDVDIEYQGNFINQRFGGTFTRSKSITDLLKNLEQISNVHFKITGRRITVMQ</sequence>
<dbReference type="Gene3D" id="3.55.50.30">
    <property type="match status" value="1"/>
</dbReference>
<dbReference type="EMBL" id="FOCL01000005">
    <property type="protein sequence ID" value="SEO13934.1"/>
    <property type="molecule type" value="Genomic_DNA"/>
</dbReference>
<dbReference type="OrthoDB" id="1099963at2"/>
<feature type="domain" description="Protein FecR C-terminal" evidence="3">
    <location>
        <begin position="333"/>
        <end position="401"/>
    </location>
</feature>
<dbReference type="Pfam" id="PF04773">
    <property type="entry name" value="FecR"/>
    <property type="match status" value="1"/>
</dbReference>
<dbReference type="Gene3D" id="2.60.120.1440">
    <property type="match status" value="1"/>
</dbReference>
<feature type="domain" description="FecR protein" evidence="2">
    <location>
        <begin position="196"/>
        <end position="291"/>
    </location>
</feature>
<protein>
    <submittedName>
        <fullName evidence="4">FecR protein</fullName>
    </submittedName>
</protein>
<evidence type="ECO:0000313" key="5">
    <source>
        <dbReference type="Proteomes" id="UP000198942"/>
    </source>
</evidence>
<proteinExistence type="predicted"/>
<dbReference type="InterPro" id="IPR006860">
    <property type="entry name" value="FecR"/>
</dbReference>
<accession>A0A1H8M9G1</accession>
<dbReference type="PANTHER" id="PTHR30273:SF2">
    <property type="entry name" value="PROTEIN FECR"/>
    <property type="match status" value="1"/>
</dbReference>
<evidence type="ECO:0000313" key="4">
    <source>
        <dbReference type="EMBL" id="SEO13934.1"/>
    </source>
</evidence>
<evidence type="ECO:0000259" key="2">
    <source>
        <dbReference type="Pfam" id="PF04773"/>
    </source>
</evidence>
<dbReference type="Pfam" id="PF16344">
    <property type="entry name" value="FecR_C"/>
    <property type="match status" value="1"/>
</dbReference>
<gene>
    <name evidence="4" type="ORF">SAMN05192574_105451</name>
</gene>
<keyword evidence="1" id="KW-1133">Transmembrane helix</keyword>
<keyword evidence="1" id="KW-0812">Transmembrane</keyword>
<keyword evidence="1" id="KW-0472">Membrane</keyword>
<dbReference type="FunFam" id="2.60.120.1440:FF:000001">
    <property type="entry name" value="Putative anti-sigma factor"/>
    <property type="match status" value="1"/>
</dbReference>
<name>A0A1H8M9G1_9SPHI</name>
<dbReference type="STRING" id="551995.SAMN05192574_105451"/>
<dbReference type="GO" id="GO:0016989">
    <property type="term" value="F:sigma factor antagonist activity"/>
    <property type="evidence" value="ECO:0007669"/>
    <property type="project" value="TreeGrafter"/>
</dbReference>
<dbReference type="RefSeq" id="WP_091212430.1">
    <property type="nucleotide sequence ID" value="NZ_FOCL01000005.1"/>
</dbReference>
<evidence type="ECO:0000256" key="1">
    <source>
        <dbReference type="SAM" id="Phobius"/>
    </source>
</evidence>
<keyword evidence="5" id="KW-1185">Reference proteome</keyword>
<dbReference type="Proteomes" id="UP000198942">
    <property type="component" value="Unassembled WGS sequence"/>
</dbReference>
<dbReference type="PANTHER" id="PTHR30273">
    <property type="entry name" value="PERIPLASMIC SIGNAL SENSOR AND SIGMA FACTOR ACTIVATOR FECR-RELATED"/>
    <property type="match status" value="1"/>
</dbReference>
<dbReference type="AlphaFoldDB" id="A0A1H8M9G1"/>